<feature type="non-terminal residue" evidence="1">
    <location>
        <position position="1"/>
    </location>
</feature>
<reference evidence="1" key="1">
    <citation type="journal article" date="2013" name="Environ. Microbiol.">
        <title>Microbiota from the distal guts of lean and obese adolescents exhibit partial functional redundancy besides clear differences in community structure.</title>
        <authorList>
            <person name="Ferrer M."/>
            <person name="Ruiz A."/>
            <person name="Lanza F."/>
            <person name="Haange S.B."/>
            <person name="Oberbach A."/>
            <person name="Till H."/>
            <person name="Bargiela R."/>
            <person name="Campoy C."/>
            <person name="Segura M.T."/>
            <person name="Richter M."/>
            <person name="von Bergen M."/>
            <person name="Seifert J."/>
            <person name="Suarez A."/>
        </authorList>
    </citation>
    <scope>NUCLEOTIDE SEQUENCE</scope>
</reference>
<dbReference type="AlphaFoldDB" id="K1SLQ8"/>
<sequence>CALQSRLETMQSEIDLLREELKENNIK</sequence>
<name>K1SLQ8_9ZZZZ</name>
<dbReference type="EMBL" id="AJWZ01006890">
    <property type="protein sequence ID" value="EKC58478.1"/>
    <property type="molecule type" value="Genomic_DNA"/>
</dbReference>
<accession>K1SLQ8</accession>
<comment type="caution">
    <text evidence="1">The sequence shown here is derived from an EMBL/GenBank/DDBJ whole genome shotgun (WGS) entry which is preliminary data.</text>
</comment>
<evidence type="ECO:0000313" key="1">
    <source>
        <dbReference type="EMBL" id="EKC58478.1"/>
    </source>
</evidence>
<organism evidence="1">
    <name type="scientific">human gut metagenome</name>
    <dbReference type="NCBI Taxonomy" id="408170"/>
    <lineage>
        <taxon>unclassified sequences</taxon>
        <taxon>metagenomes</taxon>
        <taxon>organismal metagenomes</taxon>
    </lineage>
</organism>
<protein>
    <submittedName>
        <fullName evidence="1">Uncharacterized protein</fullName>
    </submittedName>
</protein>
<gene>
    <name evidence="1" type="ORF">OBE_09986</name>
</gene>
<proteinExistence type="predicted"/>